<dbReference type="InterPro" id="IPR003917">
    <property type="entry name" value="NADH_UbQ_OxRdtase_chain2"/>
</dbReference>
<feature type="transmembrane region" description="Helical" evidence="17">
    <location>
        <begin position="57"/>
        <end position="75"/>
    </location>
</feature>
<reference evidence="20" key="1">
    <citation type="submission" date="2014-09" db="EMBL/GenBank/DDBJ databases">
        <title>Complete mitochondrial genome of Hemidactylus bowringii.</title>
        <authorList>
            <person name="Qin X."/>
            <person name="Hou L."/>
            <person name="Yang X."/>
            <person name="Zhang Y."/>
        </authorList>
    </citation>
    <scope>NUCLEOTIDE SEQUENCE</scope>
</reference>
<comment type="function">
    <text evidence="17">Core subunit of the mitochondrial membrane respiratory chain NADH dehydrogenase (Complex I) which catalyzes electron transfer from NADH through the respiratory chain, using ubiquinone as an electron acceptor. Essential for the catalytic activity and assembly of complex I.</text>
</comment>
<sequence length="346" mass="37894">MNPLVWSILISSIATSTIITMTSNHWLLAWLGLELNTISILPIMMKSSHPRATEATMKYFMVQATAAACILFASTINAWQTGQWSIIHTNSKMSITLITIALVLKLGLAPVHTWYPEVLQGSSMYTALLISTWQKFAPLSLLYMLQSTMPPALILTIGLLSSITGGFAGLNQTQTRKIMALSSVAHMGWLLVALNMSPSLATLTMLIYLSTTTTMFIMLALTTTNTITDTATTWPTSPVLMTTTMMTLLSLGGLPPLAGFLPKWLILKELSHTSLTAIGTTMLLTSLPSLFFYTRLAYLTMLTNPPTTTATKFKWRFQTPPSQMLTPLAIFTCLALPLAPTLYNTT</sequence>
<evidence type="ECO:0000256" key="14">
    <source>
        <dbReference type="ARBA" id="ARBA00023128"/>
    </source>
</evidence>
<keyword evidence="6 17" id="KW-0679">Respiratory chain</keyword>
<dbReference type="PANTHER" id="PTHR46552:SF1">
    <property type="entry name" value="NADH-UBIQUINONE OXIDOREDUCTASE CHAIN 2"/>
    <property type="match status" value="1"/>
</dbReference>
<keyword evidence="13 17" id="KW-0830">Ubiquinone</keyword>
<keyword evidence="12 17" id="KW-0520">NAD</keyword>
<feature type="transmembrane region" description="Helical" evidence="17">
    <location>
        <begin position="274"/>
        <end position="293"/>
    </location>
</feature>
<proteinExistence type="inferred from homology"/>
<keyword evidence="5" id="KW-0813">Transport</keyword>
<evidence type="ECO:0000256" key="8">
    <source>
        <dbReference type="ARBA" id="ARBA00022792"/>
    </source>
</evidence>
<feature type="transmembrane region" description="Helical" evidence="17">
    <location>
        <begin position="200"/>
        <end position="221"/>
    </location>
</feature>
<dbReference type="InterPro" id="IPR001750">
    <property type="entry name" value="ND/Mrp_TM"/>
</dbReference>
<dbReference type="GO" id="GO:0008137">
    <property type="term" value="F:NADH dehydrogenase (ubiquinone) activity"/>
    <property type="evidence" value="ECO:0007669"/>
    <property type="project" value="UniProtKB-EC"/>
</dbReference>
<comment type="similarity">
    <text evidence="2 17">Belongs to the complex I subunit 2 family.</text>
</comment>
<keyword evidence="14 17" id="KW-0496">Mitochondrion</keyword>
<evidence type="ECO:0000256" key="15">
    <source>
        <dbReference type="ARBA" id="ARBA00023136"/>
    </source>
</evidence>
<name>A0A0A7E794_9SAUR</name>
<feature type="transmembrane region" description="Helical" evidence="17">
    <location>
        <begin position="324"/>
        <end position="343"/>
    </location>
</feature>
<feature type="domain" description="NADH:quinone oxidoreductase/Mrp antiporter transmembrane" evidence="18">
    <location>
        <begin position="23"/>
        <end position="284"/>
    </location>
</feature>
<dbReference type="Pfam" id="PF00361">
    <property type="entry name" value="Proton_antipo_M"/>
    <property type="match status" value="1"/>
</dbReference>
<evidence type="ECO:0000256" key="3">
    <source>
        <dbReference type="ARBA" id="ARBA00012944"/>
    </source>
</evidence>
<keyword evidence="9 17" id="KW-1278">Translocase</keyword>
<feature type="transmembrane region" description="Helical" evidence="17">
    <location>
        <begin position="95"/>
        <end position="115"/>
    </location>
</feature>
<feature type="domain" description="NADH dehydrogenase subunit 2 C-terminal" evidence="19">
    <location>
        <begin position="290"/>
        <end position="343"/>
    </location>
</feature>
<evidence type="ECO:0000259" key="19">
    <source>
        <dbReference type="Pfam" id="PF06444"/>
    </source>
</evidence>
<evidence type="ECO:0000259" key="18">
    <source>
        <dbReference type="Pfam" id="PF00361"/>
    </source>
</evidence>
<evidence type="ECO:0000256" key="4">
    <source>
        <dbReference type="ARBA" id="ARBA00021008"/>
    </source>
</evidence>
<evidence type="ECO:0000313" key="20">
    <source>
        <dbReference type="EMBL" id="AIY61199.1"/>
    </source>
</evidence>
<comment type="subcellular location">
    <subcellularLocation>
        <location evidence="1 17">Mitochondrion inner membrane</location>
        <topology evidence="1 17">Multi-pass membrane protein</topology>
    </subcellularLocation>
</comment>
<protein>
    <recommendedName>
        <fullName evidence="4 17">NADH-ubiquinone oxidoreductase chain 2</fullName>
        <ecNumber evidence="3 17">7.1.1.2</ecNumber>
    </recommendedName>
</protein>
<feature type="transmembrane region" description="Helical" evidence="17">
    <location>
        <begin position="233"/>
        <end position="254"/>
    </location>
</feature>
<dbReference type="PRINTS" id="PR01436">
    <property type="entry name" value="NADHDHGNASE2"/>
</dbReference>
<organism evidence="20">
    <name type="scientific">Hemidactylus bowringii</name>
    <dbReference type="NCBI Taxonomy" id="146913"/>
    <lineage>
        <taxon>Eukaryota</taxon>
        <taxon>Metazoa</taxon>
        <taxon>Chordata</taxon>
        <taxon>Craniata</taxon>
        <taxon>Vertebrata</taxon>
        <taxon>Euteleostomi</taxon>
        <taxon>Lepidosauria</taxon>
        <taxon>Squamata</taxon>
        <taxon>Bifurcata</taxon>
        <taxon>Gekkota</taxon>
        <taxon>Gekkonidae</taxon>
        <taxon>Gekkoninae</taxon>
        <taxon>Hemidactylus</taxon>
    </lineage>
</organism>
<dbReference type="CTD" id="4536"/>
<keyword evidence="8 17" id="KW-0999">Mitochondrion inner membrane</keyword>
<evidence type="ECO:0000256" key="5">
    <source>
        <dbReference type="ARBA" id="ARBA00022448"/>
    </source>
</evidence>
<feature type="transmembrane region" description="Helical" evidence="17">
    <location>
        <begin position="152"/>
        <end position="171"/>
    </location>
</feature>
<dbReference type="EMBL" id="KM508815">
    <property type="protein sequence ID" value="AIY61199.1"/>
    <property type="molecule type" value="Genomic_DNA"/>
</dbReference>
<keyword evidence="7 17" id="KW-0812">Transmembrane</keyword>
<dbReference type="InterPro" id="IPR010933">
    <property type="entry name" value="NADH_DH_su2_C"/>
</dbReference>
<evidence type="ECO:0000256" key="13">
    <source>
        <dbReference type="ARBA" id="ARBA00023075"/>
    </source>
</evidence>
<dbReference type="GO" id="GO:0006120">
    <property type="term" value="P:mitochondrial electron transport, NADH to ubiquinone"/>
    <property type="evidence" value="ECO:0007669"/>
    <property type="project" value="InterPro"/>
</dbReference>
<dbReference type="PANTHER" id="PTHR46552">
    <property type="entry name" value="NADH-UBIQUINONE OXIDOREDUCTASE CHAIN 2"/>
    <property type="match status" value="1"/>
</dbReference>
<dbReference type="Pfam" id="PF06444">
    <property type="entry name" value="NADH_dehy_S2_C"/>
    <property type="match status" value="1"/>
</dbReference>
<evidence type="ECO:0000256" key="16">
    <source>
        <dbReference type="ARBA" id="ARBA00049551"/>
    </source>
</evidence>
<evidence type="ECO:0000256" key="17">
    <source>
        <dbReference type="RuleBase" id="RU003403"/>
    </source>
</evidence>
<dbReference type="EC" id="7.1.1.2" evidence="3 17"/>
<geneLocation type="mitochondrion" evidence="20"/>
<keyword evidence="10 17" id="KW-0249">Electron transport</keyword>
<gene>
    <name evidence="20" type="primary">ND2</name>
</gene>
<comment type="catalytic activity">
    <reaction evidence="16 17">
        <text>a ubiquinone + NADH + 5 H(+)(in) = a ubiquinol + NAD(+) + 4 H(+)(out)</text>
        <dbReference type="Rhea" id="RHEA:29091"/>
        <dbReference type="Rhea" id="RHEA-COMP:9565"/>
        <dbReference type="Rhea" id="RHEA-COMP:9566"/>
        <dbReference type="ChEBI" id="CHEBI:15378"/>
        <dbReference type="ChEBI" id="CHEBI:16389"/>
        <dbReference type="ChEBI" id="CHEBI:17976"/>
        <dbReference type="ChEBI" id="CHEBI:57540"/>
        <dbReference type="ChEBI" id="CHEBI:57945"/>
        <dbReference type="EC" id="7.1.1.2"/>
    </reaction>
</comment>
<keyword evidence="15 17" id="KW-0472">Membrane</keyword>
<evidence type="ECO:0000256" key="11">
    <source>
        <dbReference type="ARBA" id="ARBA00022989"/>
    </source>
</evidence>
<dbReference type="GO" id="GO:0005743">
    <property type="term" value="C:mitochondrial inner membrane"/>
    <property type="evidence" value="ECO:0007669"/>
    <property type="project" value="UniProtKB-SubCell"/>
</dbReference>
<keyword evidence="11 17" id="KW-1133">Transmembrane helix</keyword>
<evidence type="ECO:0000256" key="2">
    <source>
        <dbReference type="ARBA" id="ARBA00007012"/>
    </source>
</evidence>
<dbReference type="GeneID" id="22549013"/>
<evidence type="ECO:0000256" key="10">
    <source>
        <dbReference type="ARBA" id="ARBA00022982"/>
    </source>
</evidence>
<accession>A0A0A7E794</accession>
<evidence type="ECO:0000256" key="1">
    <source>
        <dbReference type="ARBA" id="ARBA00004448"/>
    </source>
</evidence>
<dbReference type="RefSeq" id="YP_009112227.1">
    <property type="nucleotide sequence ID" value="NC_025938.1"/>
</dbReference>
<evidence type="ECO:0000256" key="7">
    <source>
        <dbReference type="ARBA" id="ARBA00022692"/>
    </source>
</evidence>
<dbReference type="InterPro" id="IPR050175">
    <property type="entry name" value="Complex_I_Subunit_2"/>
</dbReference>
<dbReference type="AlphaFoldDB" id="A0A0A7E794"/>
<evidence type="ECO:0000256" key="12">
    <source>
        <dbReference type="ARBA" id="ARBA00023027"/>
    </source>
</evidence>
<evidence type="ECO:0000256" key="9">
    <source>
        <dbReference type="ARBA" id="ARBA00022967"/>
    </source>
</evidence>
<evidence type="ECO:0000256" key="6">
    <source>
        <dbReference type="ARBA" id="ARBA00022660"/>
    </source>
</evidence>